<reference evidence="6" key="1">
    <citation type="submission" date="2020-07" db="EMBL/GenBank/DDBJ databases">
        <title>Huge and variable diversity of episymbiotic CPR bacteria and DPANN archaea in groundwater ecosystems.</title>
        <authorList>
            <person name="He C.Y."/>
            <person name="Keren R."/>
            <person name="Whittaker M."/>
            <person name="Farag I.F."/>
            <person name="Doudna J."/>
            <person name="Cate J.H.D."/>
            <person name="Banfield J.F."/>
        </authorList>
    </citation>
    <scope>NUCLEOTIDE SEQUENCE</scope>
    <source>
        <strain evidence="6">NC_groundwater_1818_Pr3_B-0.1um_66_35</strain>
    </source>
</reference>
<dbReference type="PROSITE" id="PS00041">
    <property type="entry name" value="HTH_ARAC_FAMILY_1"/>
    <property type="match status" value="1"/>
</dbReference>
<dbReference type="Gene3D" id="1.10.10.60">
    <property type="entry name" value="Homeodomain-like"/>
    <property type="match status" value="1"/>
</dbReference>
<dbReference type="SMART" id="SM00342">
    <property type="entry name" value="HTH_ARAC"/>
    <property type="match status" value="1"/>
</dbReference>
<evidence type="ECO:0000256" key="1">
    <source>
        <dbReference type="ARBA" id="ARBA00023015"/>
    </source>
</evidence>
<dbReference type="EMBL" id="JACRJB010000066">
    <property type="protein sequence ID" value="MBI5132270.1"/>
    <property type="molecule type" value="Genomic_DNA"/>
</dbReference>
<feature type="domain" description="HTH araC/xylS-type" evidence="5">
    <location>
        <begin position="222"/>
        <end position="321"/>
    </location>
</feature>
<sequence length="327" mass="36101">MPDESTEPLRDFSVLRTSDLDLTRETMRGRFGLDVSTVQPDSFFTRANIAELPNLLLFFASNSAPITVSTPRSRRAHVHFCLRGHATLTHDRRRVQIRPGEAFVCSTGRPAVIDLGADCEELILLVPVAMLERTLIGLTGFAPRAPLLFDPEIVTDDPHYTGLRELVLLLAGRLDPAFSVWPKATLEQIELACVSQLLYCTSHNLRRLLGDGDAVLVPSVVRVAEHFAESHCETDIGIDDMARAAGVSASTLTRAFIKHRGYSPSSYAKRVKLKHAKSLLESGAATTVVGVALRCGFANPSRFTQDYREAFGESPIETLRRRRAPRP</sequence>
<dbReference type="AlphaFoldDB" id="A0A933S251"/>
<dbReference type="PANTHER" id="PTHR46796:SF6">
    <property type="entry name" value="ARAC SUBFAMILY"/>
    <property type="match status" value="1"/>
</dbReference>
<evidence type="ECO:0000313" key="6">
    <source>
        <dbReference type="EMBL" id="MBI5132270.1"/>
    </source>
</evidence>
<organism evidence="6 7">
    <name type="scientific">Rhodopseudomonas palustris</name>
    <dbReference type="NCBI Taxonomy" id="1076"/>
    <lineage>
        <taxon>Bacteria</taxon>
        <taxon>Pseudomonadati</taxon>
        <taxon>Pseudomonadota</taxon>
        <taxon>Alphaproteobacteria</taxon>
        <taxon>Hyphomicrobiales</taxon>
        <taxon>Nitrobacteraceae</taxon>
        <taxon>Rhodopseudomonas</taxon>
    </lineage>
</organism>
<name>A0A933S251_RHOPL</name>
<dbReference type="InterPro" id="IPR035418">
    <property type="entry name" value="AraC-bd_2"/>
</dbReference>
<accession>A0A933S251</accession>
<dbReference type="InterPro" id="IPR018062">
    <property type="entry name" value="HTH_AraC-typ_CS"/>
</dbReference>
<keyword evidence="3" id="KW-0010">Activator</keyword>
<dbReference type="Pfam" id="PF14525">
    <property type="entry name" value="AraC_binding_2"/>
    <property type="match status" value="1"/>
</dbReference>
<keyword evidence="2" id="KW-0238">DNA-binding</keyword>
<dbReference type="Proteomes" id="UP000782519">
    <property type="component" value="Unassembled WGS sequence"/>
</dbReference>
<dbReference type="SUPFAM" id="SSF51215">
    <property type="entry name" value="Regulatory protein AraC"/>
    <property type="match status" value="1"/>
</dbReference>
<proteinExistence type="predicted"/>
<evidence type="ECO:0000256" key="3">
    <source>
        <dbReference type="ARBA" id="ARBA00023159"/>
    </source>
</evidence>
<dbReference type="Pfam" id="PF12833">
    <property type="entry name" value="HTH_18"/>
    <property type="match status" value="1"/>
</dbReference>
<evidence type="ECO:0000313" key="7">
    <source>
        <dbReference type="Proteomes" id="UP000782519"/>
    </source>
</evidence>
<keyword evidence="4" id="KW-0804">Transcription</keyword>
<evidence type="ECO:0000259" key="5">
    <source>
        <dbReference type="PROSITE" id="PS01124"/>
    </source>
</evidence>
<dbReference type="GO" id="GO:0003700">
    <property type="term" value="F:DNA-binding transcription factor activity"/>
    <property type="evidence" value="ECO:0007669"/>
    <property type="project" value="InterPro"/>
</dbReference>
<comment type="caution">
    <text evidence="6">The sequence shown here is derived from an EMBL/GenBank/DDBJ whole genome shotgun (WGS) entry which is preliminary data.</text>
</comment>
<evidence type="ECO:0000256" key="2">
    <source>
        <dbReference type="ARBA" id="ARBA00023125"/>
    </source>
</evidence>
<dbReference type="InterPro" id="IPR037923">
    <property type="entry name" value="HTH-like"/>
</dbReference>
<dbReference type="SUPFAM" id="SSF46689">
    <property type="entry name" value="Homeodomain-like"/>
    <property type="match status" value="2"/>
</dbReference>
<dbReference type="PANTHER" id="PTHR46796">
    <property type="entry name" value="HTH-TYPE TRANSCRIPTIONAL ACTIVATOR RHAS-RELATED"/>
    <property type="match status" value="1"/>
</dbReference>
<dbReference type="InterPro" id="IPR018060">
    <property type="entry name" value="HTH_AraC"/>
</dbReference>
<dbReference type="GO" id="GO:0043565">
    <property type="term" value="F:sequence-specific DNA binding"/>
    <property type="evidence" value="ECO:0007669"/>
    <property type="project" value="InterPro"/>
</dbReference>
<protein>
    <submittedName>
        <fullName evidence="6">AraC family transcriptional regulator</fullName>
    </submittedName>
</protein>
<dbReference type="PROSITE" id="PS01124">
    <property type="entry name" value="HTH_ARAC_FAMILY_2"/>
    <property type="match status" value="1"/>
</dbReference>
<gene>
    <name evidence="6" type="ORF">HZA66_22745</name>
</gene>
<dbReference type="InterPro" id="IPR050204">
    <property type="entry name" value="AraC_XylS_family_regulators"/>
</dbReference>
<evidence type="ECO:0000256" key="4">
    <source>
        <dbReference type="ARBA" id="ARBA00023163"/>
    </source>
</evidence>
<keyword evidence="1" id="KW-0805">Transcription regulation</keyword>
<dbReference type="InterPro" id="IPR009057">
    <property type="entry name" value="Homeodomain-like_sf"/>
</dbReference>